<dbReference type="EMBL" id="AACKOK010000003">
    <property type="protein sequence ID" value="EAL0024208.1"/>
    <property type="molecule type" value="Genomic_DNA"/>
</dbReference>
<name>A0A5T1ILF8_CAMJU</name>
<gene>
    <name evidence="1" type="ORF">BEC39_02750</name>
    <name evidence="2" type="ORF">E7S49_01385</name>
</gene>
<dbReference type="AlphaFoldDB" id="A0A5T1ILF8"/>
<dbReference type="RefSeq" id="WP_052787807.1">
    <property type="nucleotide sequence ID" value="NZ_CAJGYE010000014.1"/>
</dbReference>
<proteinExistence type="predicted"/>
<dbReference type="EMBL" id="AACLBN010000001">
    <property type="protein sequence ID" value="EAL0606015.1"/>
    <property type="molecule type" value="Genomic_DNA"/>
</dbReference>
<evidence type="ECO:0000313" key="1">
    <source>
        <dbReference type="EMBL" id="EAL0024208.1"/>
    </source>
</evidence>
<reference evidence="1" key="1">
    <citation type="submission" date="2018-05" db="EMBL/GenBank/DDBJ databases">
        <authorList>
            <consortium name="PulseNet: The National Subtyping Network for Foodborne Disease Surveillance"/>
            <person name="Tarr C.L."/>
            <person name="Trees E."/>
            <person name="Katz L.S."/>
            <person name="Carleton-Romer H.A."/>
            <person name="Stroika S."/>
            <person name="Kucerova Z."/>
            <person name="Roache K.F."/>
            <person name="Sabol A.L."/>
            <person name="Besser J."/>
            <person name="Gerner-Smidt P."/>
        </authorList>
    </citation>
    <scope>NUCLEOTIDE SEQUENCE</scope>
    <source>
        <strain evidence="1">PNUSAC000666</strain>
    </source>
</reference>
<protein>
    <submittedName>
        <fullName evidence="2">Uncharacterized protein</fullName>
    </submittedName>
</protein>
<reference evidence="2" key="2">
    <citation type="submission" date="2019-04" db="EMBL/GenBank/DDBJ databases">
        <authorList>
            <person name="Ashton P.M."/>
            <person name="Dallman T."/>
            <person name="Nair S."/>
            <person name="De Pinna E."/>
            <person name="Peters T."/>
            <person name="Grant K."/>
        </authorList>
    </citation>
    <scope>NUCLEOTIDE SEQUENCE</scope>
    <source>
        <strain evidence="2">OXC33</strain>
    </source>
</reference>
<organism evidence="2">
    <name type="scientific">Campylobacter jejuni</name>
    <dbReference type="NCBI Taxonomy" id="197"/>
    <lineage>
        <taxon>Bacteria</taxon>
        <taxon>Pseudomonadati</taxon>
        <taxon>Campylobacterota</taxon>
        <taxon>Epsilonproteobacteria</taxon>
        <taxon>Campylobacterales</taxon>
        <taxon>Campylobacteraceae</taxon>
        <taxon>Campylobacter</taxon>
    </lineage>
</organism>
<comment type="caution">
    <text evidence="2">The sequence shown here is derived from an EMBL/GenBank/DDBJ whole genome shotgun (WGS) entry which is preliminary data.</text>
</comment>
<evidence type="ECO:0000313" key="2">
    <source>
        <dbReference type="EMBL" id="EAL0606015.1"/>
    </source>
</evidence>
<sequence>MNIAINNTLCFNNSEINTFCFSNSEINTFCFSNLESTNYFSNLKLNNLSLYNSLDNIYQFVCDKKQEKAIDYKQKIKAIYNFYLDKFKKNIEISEAENKHLRNYRNIIDYVKNIIPRAKQEDSFTMIDYIPKQEDSFNFFYSVYALNELFGCYIDDYLELIDYLEFDEDLVKLGKNFYIENEKFDVL</sequence>
<accession>A0A5T1ILF8</accession>